<dbReference type="Proteomes" id="UP000799291">
    <property type="component" value="Unassembled WGS sequence"/>
</dbReference>
<keyword evidence="2" id="KW-1185">Reference proteome</keyword>
<dbReference type="EMBL" id="MU005575">
    <property type="protein sequence ID" value="KAF2687240.1"/>
    <property type="molecule type" value="Genomic_DNA"/>
</dbReference>
<accession>A0A6G1JAI4</accession>
<gene>
    <name evidence="1" type="ORF">K458DRAFT_188000</name>
</gene>
<protein>
    <submittedName>
        <fullName evidence="1">Uncharacterized protein</fullName>
    </submittedName>
</protein>
<name>A0A6G1JAI4_9PLEO</name>
<dbReference type="AlphaFoldDB" id="A0A6G1JAI4"/>
<organism evidence="1 2">
    <name type="scientific">Lentithecium fluviatile CBS 122367</name>
    <dbReference type="NCBI Taxonomy" id="1168545"/>
    <lineage>
        <taxon>Eukaryota</taxon>
        <taxon>Fungi</taxon>
        <taxon>Dikarya</taxon>
        <taxon>Ascomycota</taxon>
        <taxon>Pezizomycotina</taxon>
        <taxon>Dothideomycetes</taxon>
        <taxon>Pleosporomycetidae</taxon>
        <taxon>Pleosporales</taxon>
        <taxon>Massarineae</taxon>
        <taxon>Lentitheciaceae</taxon>
        <taxon>Lentithecium</taxon>
    </lineage>
</organism>
<evidence type="ECO:0000313" key="1">
    <source>
        <dbReference type="EMBL" id="KAF2687240.1"/>
    </source>
</evidence>
<reference evidence="1" key="1">
    <citation type="journal article" date="2020" name="Stud. Mycol.">
        <title>101 Dothideomycetes genomes: a test case for predicting lifestyles and emergence of pathogens.</title>
        <authorList>
            <person name="Haridas S."/>
            <person name="Albert R."/>
            <person name="Binder M."/>
            <person name="Bloem J."/>
            <person name="Labutti K."/>
            <person name="Salamov A."/>
            <person name="Andreopoulos B."/>
            <person name="Baker S."/>
            <person name="Barry K."/>
            <person name="Bills G."/>
            <person name="Bluhm B."/>
            <person name="Cannon C."/>
            <person name="Castanera R."/>
            <person name="Culley D."/>
            <person name="Daum C."/>
            <person name="Ezra D."/>
            <person name="Gonzalez J."/>
            <person name="Henrissat B."/>
            <person name="Kuo A."/>
            <person name="Liang C."/>
            <person name="Lipzen A."/>
            <person name="Lutzoni F."/>
            <person name="Magnuson J."/>
            <person name="Mondo S."/>
            <person name="Nolan M."/>
            <person name="Ohm R."/>
            <person name="Pangilinan J."/>
            <person name="Park H.-J."/>
            <person name="Ramirez L."/>
            <person name="Alfaro M."/>
            <person name="Sun H."/>
            <person name="Tritt A."/>
            <person name="Yoshinaga Y."/>
            <person name="Zwiers L.-H."/>
            <person name="Turgeon B."/>
            <person name="Goodwin S."/>
            <person name="Spatafora J."/>
            <person name="Crous P."/>
            <person name="Grigoriev I."/>
        </authorList>
    </citation>
    <scope>NUCLEOTIDE SEQUENCE</scope>
    <source>
        <strain evidence="1">CBS 122367</strain>
    </source>
</reference>
<proteinExistence type="predicted"/>
<sequence>MTTSAAHVYIEGSPPIINRSTLLLPLTDASRCRFVSPFRTLFRASMFPSLAAASLFLRINSRIRPFSTNTETSRPAIASQMWFPSTNRAGVCCMSFSLKIFALQLPVDVYPNCPSRVSLRCTRPIRHLGCMTQCCVCHVRHLENRMARLASWDSLL</sequence>
<evidence type="ECO:0000313" key="2">
    <source>
        <dbReference type="Proteomes" id="UP000799291"/>
    </source>
</evidence>